<sequence length="641" mass="73805">MDKETRTSLFLDPKLCFDDQGYVKNRLFHPFQVVENFKNLNKPERKEFVKKVACQLVSDPEYCECFFNYIENDHRKNPEDIVAIGEIKGCLCSGYLEKAAMTQDTFSLTEEQLLGFARMSLGDGAKIGPKVMRGFVQGTTSSKIKGKSEKEIKEQFIKDKSISDEFVEAIAETQDRTVELFYRLTSAILPTGDQGLYRLLFNLLNFQTPILKETDYQAPLYILGKIAIHDDSLAKMQIVDHVIELFSKILPDIAKKDSEYFSDVIQSFPFNQEYISILNRNESRAERITKVYKEIRETVEKRGIFAPVVADEAEAVINEYGSPFPLDHPDNQFVKTDPLWFLYTKLASEYLLSRGEIDSPVCLVAFPDNTIRSVNIAKGKGDNFTAARILIKYVINQHHIEGYEDHFFPISVLEYLKPQLSSEQKRQLEINLETIKTSSKTPSRGIPEEGVVFVMNEHKKQGIEACNIFFDQSGRKVRLTVGNYDLNFLLDNQLNLCYPNGELLDLTEEARLWWGNLILSNLEAFTSYTREEDIILSDLAGVSMTEAVESTRKQLLKRRGHLRREPPNRGYTEEQRMKVLELRWPLPRIESLDLKTFNEGQTLTRFKGQYTYVLPLEREKRNEPLRLKAPNALKKILESIG</sequence>
<accession>A0A2H0KLG4</accession>
<protein>
    <submittedName>
        <fullName evidence="1">Uncharacterized protein</fullName>
    </submittedName>
</protein>
<organism evidence="1 2">
    <name type="scientific">Candidatus Roizmanbacteria bacterium CG11_big_fil_rev_8_21_14_0_20_35_14</name>
    <dbReference type="NCBI Taxonomy" id="1974855"/>
    <lineage>
        <taxon>Bacteria</taxon>
        <taxon>Candidatus Roizmaniibacteriota</taxon>
    </lineage>
</organism>
<reference evidence="1 2" key="1">
    <citation type="submission" date="2017-09" db="EMBL/GenBank/DDBJ databases">
        <title>Depth-based differentiation of microbial function through sediment-hosted aquifers and enrichment of novel symbionts in the deep terrestrial subsurface.</title>
        <authorList>
            <person name="Probst A.J."/>
            <person name="Ladd B."/>
            <person name="Jarett J.K."/>
            <person name="Geller-Mcgrath D.E."/>
            <person name="Sieber C.M."/>
            <person name="Emerson J.B."/>
            <person name="Anantharaman K."/>
            <person name="Thomas B.C."/>
            <person name="Malmstrom R."/>
            <person name="Stieglmeier M."/>
            <person name="Klingl A."/>
            <person name="Woyke T."/>
            <person name="Ryan C.M."/>
            <person name="Banfield J.F."/>
        </authorList>
    </citation>
    <scope>NUCLEOTIDE SEQUENCE [LARGE SCALE GENOMIC DNA]</scope>
    <source>
        <strain evidence="1">CG11_big_fil_rev_8_21_14_0_20_35_14</strain>
    </source>
</reference>
<dbReference type="AlphaFoldDB" id="A0A2H0KLG4"/>
<gene>
    <name evidence="1" type="ORF">COV86_04975</name>
</gene>
<dbReference type="EMBL" id="PCVL01000080">
    <property type="protein sequence ID" value="PIQ72079.1"/>
    <property type="molecule type" value="Genomic_DNA"/>
</dbReference>
<name>A0A2H0KLG4_9BACT</name>
<dbReference type="Proteomes" id="UP000229570">
    <property type="component" value="Unassembled WGS sequence"/>
</dbReference>
<evidence type="ECO:0000313" key="2">
    <source>
        <dbReference type="Proteomes" id="UP000229570"/>
    </source>
</evidence>
<evidence type="ECO:0000313" key="1">
    <source>
        <dbReference type="EMBL" id="PIQ72079.1"/>
    </source>
</evidence>
<proteinExistence type="predicted"/>
<comment type="caution">
    <text evidence="1">The sequence shown here is derived from an EMBL/GenBank/DDBJ whole genome shotgun (WGS) entry which is preliminary data.</text>
</comment>